<protein>
    <submittedName>
        <fullName evidence="1">Uncharacterized protein</fullName>
    </submittedName>
</protein>
<reference evidence="1 2" key="1">
    <citation type="submission" date="2015-10" db="EMBL/GenBank/DDBJ databases">
        <title>Genome analyses suggest a sexual origin of heterokaryosis in a supposedly ancient asexual fungus.</title>
        <authorList>
            <person name="Ropars J."/>
            <person name="Sedzielewska K."/>
            <person name="Noel J."/>
            <person name="Charron P."/>
            <person name="Farinelli L."/>
            <person name="Marton T."/>
            <person name="Kruger M."/>
            <person name="Pelin A."/>
            <person name="Brachmann A."/>
            <person name="Corradi N."/>
        </authorList>
    </citation>
    <scope>NUCLEOTIDE SEQUENCE [LARGE SCALE GENOMIC DNA]</scope>
    <source>
        <strain evidence="1 2">A4</strain>
    </source>
</reference>
<accession>A0A2I1GPV2</accession>
<organism evidence="1 2">
    <name type="scientific">Rhizophagus irregularis</name>
    <dbReference type="NCBI Taxonomy" id="588596"/>
    <lineage>
        <taxon>Eukaryota</taxon>
        <taxon>Fungi</taxon>
        <taxon>Fungi incertae sedis</taxon>
        <taxon>Mucoromycota</taxon>
        <taxon>Glomeromycotina</taxon>
        <taxon>Glomeromycetes</taxon>
        <taxon>Glomerales</taxon>
        <taxon>Glomeraceae</taxon>
        <taxon>Rhizophagus</taxon>
    </lineage>
</organism>
<proteinExistence type="predicted"/>
<dbReference type="EMBL" id="LLXI01000659">
    <property type="protein sequence ID" value="PKY48666.1"/>
    <property type="molecule type" value="Genomic_DNA"/>
</dbReference>
<name>A0A2I1GPV2_9GLOM</name>
<evidence type="ECO:0000313" key="1">
    <source>
        <dbReference type="EMBL" id="PKY48666.1"/>
    </source>
</evidence>
<comment type="caution">
    <text evidence="1">The sequence shown here is derived from an EMBL/GenBank/DDBJ whole genome shotgun (WGS) entry which is preliminary data.</text>
</comment>
<gene>
    <name evidence="1" type="ORF">RhiirA4_464328</name>
</gene>
<sequence length="108" mass="12736">MITYWKSNAKKKFGFFNQEKVIEILAETDNAKKEEDNEYEDNLFDKSKLCIEKPIQKTINDKIIPNNNDLDDNFIDNERNNNENIILTNNETVDDTNSRDILNYNVNT</sequence>
<evidence type="ECO:0000313" key="2">
    <source>
        <dbReference type="Proteomes" id="UP000234323"/>
    </source>
</evidence>
<keyword evidence="2" id="KW-1185">Reference proteome</keyword>
<dbReference type="Proteomes" id="UP000234323">
    <property type="component" value="Unassembled WGS sequence"/>
</dbReference>
<dbReference type="AlphaFoldDB" id="A0A2I1GPV2"/>